<proteinExistence type="predicted"/>
<accession>A0A1F6G8U4</accession>
<evidence type="ECO:0000313" key="2">
    <source>
        <dbReference type="Proteomes" id="UP000178449"/>
    </source>
</evidence>
<dbReference type="GO" id="GO:0009399">
    <property type="term" value="P:nitrogen fixation"/>
    <property type="evidence" value="ECO:0007669"/>
    <property type="project" value="InterPro"/>
</dbReference>
<name>A0A1F6G8U4_9PROT</name>
<sequence length="264" mass="30248">MEQAHLLYSNLTGIPSAYFACAGFNQAPKPVKINGVREMNRGFFEALEKLEKDQWAPLFLEHIRLMFDFEPHELKSNHKGYKTGFARLLRGWFFDSNRPEGAVLKGWAESRFGLRCSFHRVPLRGYTSPDYQVYLFEKMHPRFHSAAIFAQLDLVYEFAQAWLGKWGNPSGFNTLYRGFNPALDGSQLIENLGQGEAIYRNNCLVSYTPDKERASEFGDLVVEVIVPHQKLVCFPQLLPGLLPAYEKEFLLLGGDYLSSQVTFF</sequence>
<protein>
    <recommendedName>
        <fullName evidence="3">NAD(+)--dinitrogen-reductase ADP-D-ribosyltransferase</fullName>
    </recommendedName>
</protein>
<dbReference type="STRING" id="1817772.A2527_01495"/>
<evidence type="ECO:0000313" key="1">
    <source>
        <dbReference type="EMBL" id="OGG94508.1"/>
    </source>
</evidence>
<comment type="caution">
    <text evidence="1">The sequence shown here is derived from an EMBL/GenBank/DDBJ whole genome shotgun (WGS) entry which is preliminary data.</text>
</comment>
<evidence type="ECO:0008006" key="3">
    <source>
        <dbReference type="Google" id="ProtNLM"/>
    </source>
</evidence>
<dbReference type="GO" id="GO:0030701">
    <property type="term" value="F:NAD+-dinitrogen-reductase ADP-D-ribosyltransferase activity"/>
    <property type="evidence" value="ECO:0007669"/>
    <property type="project" value="InterPro"/>
</dbReference>
<organism evidence="1 2">
    <name type="scientific">Candidatus Lambdaproteobacteria bacterium RIFOXYD2_FULL_50_16</name>
    <dbReference type="NCBI Taxonomy" id="1817772"/>
    <lineage>
        <taxon>Bacteria</taxon>
        <taxon>Pseudomonadati</taxon>
        <taxon>Pseudomonadota</taxon>
        <taxon>Candidatus Lambdaproteobacteria</taxon>
    </lineage>
</organism>
<dbReference type="Proteomes" id="UP000178449">
    <property type="component" value="Unassembled WGS sequence"/>
</dbReference>
<dbReference type="EMBL" id="MFNE01000038">
    <property type="protein sequence ID" value="OGG94508.1"/>
    <property type="molecule type" value="Genomic_DNA"/>
</dbReference>
<dbReference type="AlphaFoldDB" id="A0A1F6G8U4"/>
<dbReference type="InterPro" id="IPR009953">
    <property type="entry name" value="DRA_trans"/>
</dbReference>
<dbReference type="Pfam" id="PF07357">
    <property type="entry name" value="DRAT"/>
    <property type="match status" value="1"/>
</dbReference>
<gene>
    <name evidence="1" type="ORF">A2527_01495</name>
</gene>
<reference evidence="1 2" key="1">
    <citation type="journal article" date="2016" name="Nat. Commun.">
        <title>Thousands of microbial genomes shed light on interconnected biogeochemical processes in an aquifer system.</title>
        <authorList>
            <person name="Anantharaman K."/>
            <person name="Brown C.T."/>
            <person name="Hug L.A."/>
            <person name="Sharon I."/>
            <person name="Castelle C.J."/>
            <person name="Probst A.J."/>
            <person name="Thomas B.C."/>
            <person name="Singh A."/>
            <person name="Wilkins M.J."/>
            <person name="Karaoz U."/>
            <person name="Brodie E.L."/>
            <person name="Williams K.H."/>
            <person name="Hubbard S.S."/>
            <person name="Banfield J.F."/>
        </authorList>
    </citation>
    <scope>NUCLEOTIDE SEQUENCE [LARGE SCALE GENOMIC DNA]</scope>
</reference>